<keyword evidence="1" id="KW-0175">Coiled coil</keyword>
<dbReference type="PANTHER" id="PTHR23150:SF19">
    <property type="entry name" value="FORMYLGLYCINE-GENERATING ENZYME"/>
    <property type="match status" value="1"/>
</dbReference>
<dbReference type="InterPro" id="IPR016187">
    <property type="entry name" value="CTDL_fold"/>
</dbReference>
<dbReference type="InterPro" id="IPR005532">
    <property type="entry name" value="SUMF_dom"/>
</dbReference>
<dbReference type="KEGG" id="eaj:Q3M24_10195"/>
<reference evidence="3" key="2">
    <citation type="submission" date="2024-06" db="EMBL/GenBank/DDBJ databases">
        <authorList>
            <person name="Plum-Jensen L.E."/>
            <person name="Schramm A."/>
            <person name="Marshall I.P.G."/>
        </authorList>
    </citation>
    <scope>NUCLEOTIDE SEQUENCE</scope>
    <source>
        <strain evidence="3">Rat1</strain>
    </source>
</reference>
<dbReference type="PROSITE" id="PS50837">
    <property type="entry name" value="NACHT"/>
    <property type="match status" value="1"/>
</dbReference>
<gene>
    <name evidence="3" type="ORF">Q3M24_10195</name>
</gene>
<dbReference type="Pfam" id="PF03781">
    <property type="entry name" value="FGE-sulfatase"/>
    <property type="match status" value="1"/>
</dbReference>
<dbReference type="Gene3D" id="3.40.50.300">
    <property type="entry name" value="P-loop containing nucleotide triphosphate hydrolases"/>
    <property type="match status" value="1"/>
</dbReference>
<sequence>MTEASRSPEEEAARLQGLLDNGLISQDEYDTLMISKGLVASTAQNTSSGTIAQDGSVAAGEKGFAAGSISPKAEQNIISGNNNLVANFIDLHWPKNEEERRKEEDEERHEQEKKNLRRQLASYLKWMLAEHGTIELRGIKRDGQQVVSLDLETVYVPLAAVHGVNQHEHFELDRVLQQGQHLVITGGPGCGKTTVLQHIAYTLCLAIINNVPILAKNKLGLNLYRPIDEQQFVYDEKISIDDKLGQHKEKITLPLPIYVPLSLYNRYYKELPAGAHAKQKNLASFINNYLIERQASFNLPESFFQSLLQHDHAVILLLDGLDEVPGEKERSRVRAAIEDLVKAREKIRVVVTCRSAAYKERTAIGRGFSQIQVLPLGQSHLNDMVRHGYSAIHIDNIQKAKNDAENLLRSIDKLEEQRRHRSGDEFKTLVDSPLMVRLLLVVHYSERCLPEQRAELYEVAVMNMLYPDYGMDNEVLEHIGRLIGGSEKKHRDLSQYIAFQMHIKGDKQGREISEDGLREILSKNTDYAELCEDFIQLTRLRGTLMEERFGIYRFIHLAFQEFLVARYLSEVLRTEEKIAVFFQDERIADSWWREVVLLTIGYLSIDSSSAASILIQQLAGIGEESAEKMNKLAPAIQVASAGLAWSALSDWPEAPTKLKEVIPKRFLEIFHNDTLFPNYTNRIVAGNLLGKLGDPRFHPDFWHLPDEELFGFIEISEGKFVFGGDKNENTLLRQDIWLDTFYINRYPVTVAQFRAFINDSKHLPSSAINLNSIANHPVNLTNWYDVIAYIDWINQKIENSDALPNNIKSLLIDHGYKFFLPSEAEWEKAARGRDGRLYPWGYEQPETAYANFYETKLGTTSPVGCFPDGESPYGLLDCAGNVWEWTRNLADETDILHPDSFSISNKMKNGASGFHVLRGGSFKDSSLYLACTCRGRSFPDYQFENRGFRLALIKQELL</sequence>
<dbReference type="SUPFAM" id="SSF52540">
    <property type="entry name" value="P-loop containing nucleoside triphosphate hydrolases"/>
    <property type="match status" value="1"/>
</dbReference>
<feature type="domain" description="NACHT" evidence="2">
    <location>
        <begin position="180"/>
        <end position="376"/>
    </location>
</feature>
<dbReference type="InterPro" id="IPR003593">
    <property type="entry name" value="AAA+_ATPase"/>
</dbReference>
<dbReference type="SUPFAM" id="SSF56436">
    <property type="entry name" value="C-type lectin-like"/>
    <property type="match status" value="1"/>
</dbReference>
<dbReference type="InterPro" id="IPR042095">
    <property type="entry name" value="SUMF_sf"/>
</dbReference>
<dbReference type="InterPro" id="IPR051043">
    <property type="entry name" value="Sulfatase_Mod_Factor_Kinase"/>
</dbReference>
<organism evidence="3">
    <name type="scientific">Candidatus Electrothrix aestuarii</name>
    <dbReference type="NCBI Taxonomy" id="3062594"/>
    <lineage>
        <taxon>Bacteria</taxon>
        <taxon>Pseudomonadati</taxon>
        <taxon>Thermodesulfobacteriota</taxon>
        <taxon>Desulfobulbia</taxon>
        <taxon>Desulfobulbales</taxon>
        <taxon>Desulfobulbaceae</taxon>
        <taxon>Candidatus Electrothrix</taxon>
    </lineage>
</organism>
<dbReference type="EMBL" id="CP159373">
    <property type="protein sequence ID" value="XCN75075.1"/>
    <property type="molecule type" value="Genomic_DNA"/>
</dbReference>
<reference evidence="3" key="1">
    <citation type="journal article" date="2024" name="Syst. Appl. Microbiol.">
        <title>First single-strain enrichments of Electrothrix cable bacteria, description of E. aestuarii sp. nov. and E. rattekaaiensis sp. nov., and proposal of a cable bacteria taxonomy following the rules of the SeqCode.</title>
        <authorList>
            <person name="Plum-Jensen L.E."/>
            <person name="Schramm A."/>
            <person name="Marshall I.P.G."/>
        </authorList>
    </citation>
    <scope>NUCLEOTIDE SEQUENCE</scope>
    <source>
        <strain evidence="3">Rat1</strain>
    </source>
</reference>
<evidence type="ECO:0000313" key="3">
    <source>
        <dbReference type="EMBL" id="XCN75075.1"/>
    </source>
</evidence>
<evidence type="ECO:0000256" key="1">
    <source>
        <dbReference type="SAM" id="Coils"/>
    </source>
</evidence>
<dbReference type="InterPro" id="IPR007111">
    <property type="entry name" value="NACHT_NTPase"/>
</dbReference>
<name>A0AAU8M1S4_9BACT</name>
<dbReference type="GO" id="GO:0120147">
    <property type="term" value="F:formylglycine-generating oxidase activity"/>
    <property type="evidence" value="ECO:0007669"/>
    <property type="project" value="TreeGrafter"/>
</dbReference>
<dbReference type="Pfam" id="PF05729">
    <property type="entry name" value="NACHT"/>
    <property type="match status" value="1"/>
</dbReference>
<protein>
    <submittedName>
        <fullName evidence="3">SUMF1/EgtB/PvdO family nonheme iron enzyme</fullName>
    </submittedName>
</protein>
<dbReference type="InterPro" id="IPR027417">
    <property type="entry name" value="P-loop_NTPase"/>
</dbReference>
<dbReference type="InterPro" id="IPR049050">
    <property type="entry name" value="nSTAND3"/>
</dbReference>
<dbReference type="AlphaFoldDB" id="A0AAU8M1S4"/>
<dbReference type="Gene3D" id="3.90.1580.10">
    <property type="entry name" value="paralog of FGE (formylglycine-generating enzyme)"/>
    <property type="match status" value="1"/>
</dbReference>
<evidence type="ECO:0000259" key="2">
    <source>
        <dbReference type="PROSITE" id="PS50837"/>
    </source>
</evidence>
<dbReference type="SMART" id="SM00382">
    <property type="entry name" value="AAA"/>
    <property type="match status" value="1"/>
</dbReference>
<dbReference type="PANTHER" id="PTHR23150">
    <property type="entry name" value="SULFATASE MODIFYING FACTOR 1, 2"/>
    <property type="match status" value="1"/>
</dbReference>
<dbReference type="Pfam" id="PF20720">
    <property type="entry name" value="nSTAND3"/>
    <property type="match status" value="1"/>
</dbReference>
<accession>A0AAU8M1S4</accession>
<proteinExistence type="predicted"/>
<feature type="coiled-coil region" evidence="1">
    <location>
        <begin position="95"/>
        <end position="122"/>
    </location>
</feature>